<dbReference type="InterPro" id="IPR012337">
    <property type="entry name" value="RNaseH-like_sf"/>
</dbReference>
<sequence>MPYLPSDRRPRSPWKKRYFIDTEFTNFEAESCQLISIAIVGETGEEFYGESSDFDRSLCSRFVKENVLPQLGNFPDRSMPNEVLGRALMTWLLAAPLKPRPILSYDSDWDYQLLVRLLRGPLPQGWRHENVFLKIRPERFAQFISTHGGRHHALQDARANAFAFT</sequence>
<name>A0A5E4RK94_9BURK</name>
<reference evidence="1 2" key="1">
    <citation type="submission" date="2019-08" db="EMBL/GenBank/DDBJ databases">
        <authorList>
            <person name="Peeters C."/>
        </authorList>
    </citation>
    <scope>NUCLEOTIDE SEQUENCE [LARGE SCALE GENOMIC DNA]</scope>
    <source>
        <strain evidence="1 2">LMG 31010</strain>
    </source>
</reference>
<dbReference type="GO" id="GO:0016787">
    <property type="term" value="F:hydrolase activity"/>
    <property type="evidence" value="ECO:0007669"/>
    <property type="project" value="UniProtKB-KW"/>
</dbReference>
<dbReference type="SUPFAM" id="SSF53098">
    <property type="entry name" value="Ribonuclease H-like"/>
    <property type="match status" value="1"/>
</dbReference>
<accession>A0A5E4RK94</accession>
<gene>
    <name evidence="1" type="ORF">PCO31010_00202</name>
</gene>
<dbReference type="EMBL" id="CABPSA010000001">
    <property type="protein sequence ID" value="VVD62924.1"/>
    <property type="molecule type" value="Genomic_DNA"/>
</dbReference>
<dbReference type="Proteomes" id="UP000343335">
    <property type="component" value="Unassembled WGS sequence"/>
</dbReference>
<evidence type="ECO:0000313" key="2">
    <source>
        <dbReference type="Proteomes" id="UP000343335"/>
    </source>
</evidence>
<proteinExistence type="predicted"/>
<keyword evidence="1" id="KW-0378">Hydrolase</keyword>
<dbReference type="Gene3D" id="3.30.420.10">
    <property type="entry name" value="Ribonuclease H-like superfamily/Ribonuclease H"/>
    <property type="match status" value="1"/>
</dbReference>
<dbReference type="EC" id="3.1.13.-" evidence="1"/>
<evidence type="ECO:0000313" key="1">
    <source>
        <dbReference type="EMBL" id="VVD62924.1"/>
    </source>
</evidence>
<protein>
    <submittedName>
        <fullName evidence="1">3'-5' exoribonuclease.1</fullName>
        <ecNumber evidence="1">3.1.13.-</ecNumber>
    </submittedName>
</protein>
<organism evidence="1 2">
    <name type="scientific">Pandoraea commovens</name>
    <dbReference type="NCBI Taxonomy" id="2508289"/>
    <lineage>
        <taxon>Bacteria</taxon>
        <taxon>Pseudomonadati</taxon>
        <taxon>Pseudomonadota</taxon>
        <taxon>Betaproteobacteria</taxon>
        <taxon>Burkholderiales</taxon>
        <taxon>Burkholderiaceae</taxon>
        <taxon>Pandoraea</taxon>
    </lineage>
</organism>
<dbReference type="InterPro" id="IPR036397">
    <property type="entry name" value="RNaseH_sf"/>
</dbReference>
<dbReference type="AlphaFoldDB" id="A0A5E4RK94"/>
<dbReference type="GO" id="GO:0003676">
    <property type="term" value="F:nucleic acid binding"/>
    <property type="evidence" value="ECO:0007669"/>
    <property type="project" value="InterPro"/>
</dbReference>